<comment type="caution">
    <text evidence="15">The sequence shown here is derived from an EMBL/GenBank/DDBJ whole genome shotgun (WGS) entry which is preliminary data.</text>
</comment>
<evidence type="ECO:0000256" key="3">
    <source>
        <dbReference type="ARBA" id="ARBA00022538"/>
    </source>
</evidence>
<dbReference type="SUPFAM" id="SSF81296">
    <property type="entry name" value="E set domains"/>
    <property type="match status" value="1"/>
</dbReference>
<feature type="compositionally biased region" description="Low complexity" evidence="13">
    <location>
        <begin position="186"/>
        <end position="195"/>
    </location>
</feature>
<dbReference type="EMBL" id="JAHRIQ010024074">
    <property type="protein sequence ID" value="MEQ2228726.1"/>
    <property type="molecule type" value="Genomic_DNA"/>
</dbReference>
<dbReference type="Proteomes" id="UP001482620">
    <property type="component" value="Unassembled WGS sequence"/>
</dbReference>
<dbReference type="InterPro" id="IPR041647">
    <property type="entry name" value="IRK_C"/>
</dbReference>
<keyword evidence="2 12" id="KW-0813">Transport</keyword>
<comment type="subcellular location">
    <subcellularLocation>
        <location evidence="1 12">Membrane</location>
        <topology evidence="1 12">Multi-pass membrane protein</topology>
    </subcellularLocation>
</comment>
<dbReference type="PANTHER" id="PTHR11767">
    <property type="entry name" value="INWARD RECTIFIER POTASSIUM CHANNEL"/>
    <property type="match status" value="1"/>
</dbReference>
<evidence type="ECO:0000256" key="13">
    <source>
        <dbReference type="SAM" id="MobiDB-lite"/>
    </source>
</evidence>
<dbReference type="InterPro" id="IPR013518">
    <property type="entry name" value="K_chnl_inward-rec_Kir_cyto"/>
</dbReference>
<dbReference type="PRINTS" id="PR01320">
    <property type="entry name" value="KIRCHANNEL"/>
</dbReference>
<keyword evidence="9" id="KW-0472">Membrane</keyword>
<feature type="domain" description="Inward rectifier potassium channel C-terminal" evidence="14">
    <location>
        <begin position="13"/>
        <end position="147"/>
    </location>
</feature>
<keyword evidence="4 12" id="KW-0812">Transmembrane</keyword>
<keyword evidence="5 12" id="KW-0851">Voltage-gated channel</keyword>
<dbReference type="InterPro" id="IPR014756">
    <property type="entry name" value="Ig_E-set"/>
</dbReference>
<dbReference type="Pfam" id="PF17655">
    <property type="entry name" value="IRK_C"/>
    <property type="match status" value="1"/>
</dbReference>
<keyword evidence="16" id="KW-1185">Reference proteome</keyword>
<evidence type="ECO:0000256" key="8">
    <source>
        <dbReference type="ARBA" id="ARBA00023065"/>
    </source>
</evidence>
<dbReference type="PANTHER" id="PTHR11767:SF11">
    <property type="entry name" value="ATP-SENSITIVE INWARD RECTIFIER POTASSIUM CHANNEL 8"/>
    <property type="match status" value="1"/>
</dbReference>
<comment type="similarity">
    <text evidence="12">Belongs to the inward rectifier-type potassium channel (TC 1.A.2.1) family.</text>
</comment>
<evidence type="ECO:0000256" key="9">
    <source>
        <dbReference type="ARBA" id="ARBA00023136"/>
    </source>
</evidence>
<keyword evidence="8 12" id="KW-0406">Ion transport</keyword>
<keyword evidence="10 12" id="KW-0407">Ion channel</keyword>
<dbReference type="GO" id="GO:0034220">
    <property type="term" value="P:monoatomic ion transmembrane transport"/>
    <property type="evidence" value="ECO:0007669"/>
    <property type="project" value="UniProtKB-KW"/>
</dbReference>
<accession>A0ABV0T9J9</accession>
<name>A0ABV0T9J9_9TELE</name>
<dbReference type="InterPro" id="IPR016449">
    <property type="entry name" value="K_chnl_inward-rec_Kir"/>
</dbReference>
<gene>
    <name evidence="15" type="primary">KCNJ8_1</name>
    <name evidence="15" type="ORF">ILYODFUR_011814</name>
</gene>
<evidence type="ECO:0000256" key="6">
    <source>
        <dbReference type="ARBA" id="ARBA00022958"/>
    </source>
</evidence>
<organism evidence="15 16">
    <name type="scientific">Ilyodon furcidens</name>
    <name type="common">goldbreast splitfin</name>
    <dbReference type="NCBI Taxonomy" id="33524"/>
    <lineage>
        <taxon>Eukaryota</taxon>
        <taxon>Metazoa</taxon>
        <taxon>Chordata</taxon>
        <taxon>Craniata</taxon>
        <taxon>Vertebrata</taxon>
        <taxon>Euteleostomi</taxon>
        <taxon>Actinopterygii</taxon>
        <taxon>Neopterygii</taxon>
        <taxon>Teleostei</taxon>
        <taxon>Neoteleostei</taxon>
        <taxon>Acanthomorphata</taxon>
        <taxon>Ovalentaria</taxon>
        <taxon>Atherinomorphae</taxon>
        <taxon>Cyprinodontiformes</taxon>
        <taxon>Goodeidae</taxon>
        <taxon>Ilyodon</taxon>
    </lineage>
</organism>
<evidence type="ECO:0000256" key="4">
    <source>
        <dbReference type="ARBA" id="ARBA00022692"/>
    </source>
</evidence>
<evidence type="ECO:0000313" key="16">
    <source>
        <dbReference type="Proteomes" id="UP001482620"/>
    </source>
</evidence>
<keyword evidence="6 12" id="KW-0630">Potassium</keyword>
<evidence type="ECO:0000256" key="1">
    <source>
        <dbReference type="ARBA" id="ARBA00004141"/>
    </source>
</evidence>
<evidence type="ECO:0000256" key="2">
    <source>
        <dbReference type="ARBA" id="ARBA00022448"/>
    </source>
</evidence>
<evidence type="ECO:0000256" key="5">
    <source>
        <dbReference type="ARBA" id="ARBA00022882"/>
    </source>
</evidence>
<feature type="compositionally biased region" description="Polar residues" evidence="13">
    <location>
        <begin position="203"/>
        <end position="216"/>
    </location>
</feature>
<comment type="catalytic activity">
    <reaction evidence="11">
        <text>K(+)(in) = K(+)(out)</text>
        <dbReference type="Rhea" id="RHEA:29463"/>
        <dbReference type="ChEBI" id="CHEBI:29103"/>
    </reaction>
</comment>
<evidence type="ECO:0000256" key="11">
    <source>
        <dbReference type="ARBA" id="ARBA00034430"/>
    </source>
</evidence>
<evidence type="ECO:0000256" key="7">
    <source>
        <dbReference type="ARBA" id="ARBA00022989"/>
    </source>
</evidence>
<proteinExistence type="inferred from homology"/>
<reference evidence="15 16" key="1">
    <citation type="submission" date="2021-06" db="EMBL/GenBank/DDBJ databases">
        <authorList>
            <person name="Palmer J.M."/>
        </authorList>
    </citation>
    <scope>NUCLEOTIDE SEQUENCE [LARGE SCALE GENOMIC DNA]</scope>
    <source>
        <strain evidence="16">if_2019</strain>
        <tissue evidence="15">Muscle</tissue>
    </source>
</reference>
<feature type="region of interest" description="Disordered" evidence="13">
    <location>
        <begin position="160"/>
        <end position="216"/>
    </location>
</feature>
<sequence length="216" mass="24084">MFLECLKWFNKNSQVVRKTTTPEGEMIPIHQIDVQTESAVASNSLFLLAPLIICHVIDKNSPLYDLSAMELQCSDLEVIVILEGVVETTGITTQARTSYVSEEIQWGHRFVPIVTEEEGVYSVDYSKFGNTVKVTTPSCSARELDEKPYILIQTLQKSELSHQNSLRKRNSMRRNNSMRKGGGNSGSLRRNNSGLASPKVQFFTPTDGGQNLNAVT</sequence>
<evidence type="ECO:0000256" key="12">
    <source>
        <dbReference type="RuleBase" id="RU003822"/>
    </source>
</evidence>
<evidence type="ECO:0000313" key="15">
    <source>
        <dbReference type="EMBL" id="MEQ2228726.1"/>
    </source>
</evidence>
<evidence type="ECO:0000256" key="10">
    <source>
        <dbReference type="ARBA" id="ARBA00023303"/>
    </source>
</evidence>
<protein>
    <submittedName>
        <fullName evidence="15">ATP-sensitive inward rectifier potassium channel 8</fullName>
    </submittedName>
</protein>
<keyword evidence="7" id="KW-1133">Transmembrane helix</keyword>
<evidence type="ECO:0000259" key="14">
    <source>
        <dbReference type="Pfam" id="PF17655"/>
    </source>
</evidence>
<dbReference type="Gene3D" id="2.60.40.1400">
    <property type="entry name" value="G protein-activated inward rectifier potassium channel 1"/>
    <property type="match status" value="1"/>
</dbReference>
<keyword evidence="3 12" id="KW-0633">Potassium transport</keyword>